<keyword evidence="2" id="KW-0812">Transmembrane</keyword>
<reference evidence="3 4" key="1">
    <citation type="submission" date="2020-06" db="EMBL/GenBank/DDBJ databases">
        <authorList>
            <person name="Chanama M."/>
        </authorList>
    </citation>
    <scope>NUCLEOTIDE SEQUENCE [LARGE SCALE GENOMIC DNA]</scope>
    <source>
        <strain evidence="3 4">TBRC6557</strain>
    </source>
</reference>
<dbReference type="InterPro" id="IPR018763">
    <property type="entry name" value="DUF2334"/>
</dbReference>
<evidence type="ECO:0000313" key="3">
    <source>
        <dbReference type="EMBL" id="NUW44954.1"/>
    </source>
</evidence>
<keyword evidence="2" id="KW-1133">Transmembrane helix</keyword>
<accession>A0A7Y6IV38</accession>
<gene>
    <name evidence="3" type="ORF">HT134_33235</name>
</gene>
<evidence type="ECO:0000256" key="1">
    <source>
        <dbReference type="SAM" id="MobiDB-lite"/>
    </source>
</evidence>
<feature type="region of interest" description="Disordered" evidence="1">
    <location>
        <begin position="227"/>
        <end position="247"/>
    </location>
</feature>
<comment type="caution">
    <text evidence="3">The sequence shown here is derived from an EMBL/GenBank/DDBJ whole genome shotgun (WGS) entry which is preliminary data.</text>
</comment>
<feature type="region of interest" description="Disordered" evidence="1">
    <location>
        <begin position="1"/>
        <end position="37"/>
    </location>
</feature>
<dbReference type="Pfam" id="PF10096">
    <property type="entry name" value="DUF2334"/>
    <property type="match status" value="1"/>
</dbReference>
<sequence length="625" mass="67581">MSGPERANGGGSKSGPERVEQGRAMGGHGGRTDGPRRHTGLRWLAALLLSGLVVSGASLGIFSGKEPATLPAPRTWPKCSTSGPDAPGAQYTGPAAAAARARAEETTGHRPGKGGRDATATLIAVDDADGPAAFQVYATRAANLVSHFGPVRVIRTSAYRAGMLGRHRALVYVGMSSVQRLPSALRHDVLAGQGPVLWLGGNIGTLTTSDRFAQRYGWRWGGSGLAPRRVPRQGPEARPPLPQSGRVRAAEQGLAGVSGVRYKGVLLSRDPDQGPIGTFAGLDPRRARVLATAVTTDGRTRPWAVRSGNLTYVAEAAVNVDEDDDRFLAVSDLLFDLLAPGTPVRHRALVRLEDLGPQADPEAVRAAGETLYRLGVPFSFGVIPVYRGPLPDGPKRATIRLRDRPELVRSLVYLLDHGGTMVLHGYTHQSDGPPNPTNGETGQDFEFFRTHFDAQQRLIYDGTIHGDSSAWMEHRLDLATAEVRAAGLPEPRVFEVPHYAASPADYRVIARRFAARYDRGSYFTPGWQRHAPVSPYMDEQFAPYVTRDVYGSVVIPESLGLVELRPTADDDGTPATILEHARAQLVVRDNVAGFFYHPFLGTDRLERIVGRMRSMGYRFVAPCRL</sequence>
<keyword evidence="2" id="KW-0472">Membrane</keyword>
<keyword evidence="4" id="KW-1185">Reference proteome</keyword>
<dbReference type="AlphaFoldDB" id="A0A7Y6IV38"/>
<dbReference type="Proteomes" id="UP000546126">
    <property type="component" value="Unassembled WGS sequence"/>
</dbReference>
<evidence type="ECO:0000256" key="2">
    <source>
        <dbReference type="SAM" id="Phobius"/>
    </source>
</evidence>
<organism evidence="3 4">
    <name type="scientific">Nonomuraea rhodomycinica</name>
    <dbReference type="NCBI Taxonomy" id="1712872"/>
    <lineage>
        <taxon>Bacteria</taxon>
        <taxon>Bacillati</taxon>
        <taxon>Actinomycetota</taxon>
        <taxon>Actinomycetes</taxon>
        <taxon>Streptosporangiales</taxon>
        <taxon>Streptosporangiaceae</taxon>
        <taxon>Nonomuraea</taxon>
    </lineage>
</organism>
<proteinExistence type="predicted"/>
<protein>
    <submittedName>
        <fullName evidence="3">DUF2334 domain-containing protein</fullName>
    </submittedName>
</protein>
<name>A0A7Y6IV38_9ACTN</name>
<dbReference type="EMBL" id="JABWGO010000010">
    <property type="protein sequence ID" value="NUW44954.1"/>
    <property type="molecule type" value="Genomic_DNA"/>
</dbReference>
<dbReference type="RefSeq" id="WP_175604433.1">
    <property type="nucleotide sequence ID" value="NZ_JABWGO010000010.1"/>
</dbReference>
<feature type="transmembrane region" description="Helical" evidence="2">
    <location>
        <begin position="41"/>
        <end position="62"/>
    </location>
</feature>
<evidence type="ECO:0000313" key="4">
    <source>
        <dbReference type="Proteomes" id="UP000546126"/>
    </source>
</evidence>
<feature type="region of interest" description="Disordered" evidence="1">
    <location>
        <begin position="66"/>
        <end position="117"/>
    </location>
</feature>